<evidence type="ECO:0000313" key="2">
    <source>
        <dbReference type="Proteomes" id="UP001499909"/>
    </source>
</evidence>
<evidence type="ECO:0008006" key="3">
    <source>
        <dbReference type="Google" id="ProtNLM"/>
    </source>
</evidence>
<dbReference type="EMBL" id="BAABDH010000002">
    <property type="protein sequence ID" value="GAA3918125.1"/>
    <property type="molecule type" value="Genomic_DNA"/>
</dbReference>
<proteinExistence type="predicted"/>
<name>A0ABP7MAD0_9BACT</name>
<organism evidence="1 2">
    <name type="scientific">Hymenobacter algoricola</name>
    <dbReference type="NCBI Taxonomy" id="486267"/>
    <lineage>
        <taxon>Bacteria</taxon>
        <taxon>Pseudomonadati</taxon>
        <taxon>Bacteroidota</taxon>
        <taxon>Cytophagia</taxon>
        <taxon>Cytophagales</taxon>
        <taxon>Hymenobacteraceae</taxon>
        <taxon>Hymenobacter</taxon>
    </lineage>
</organism>
<dbReference type="Proteomes" id="UP001499909">
    <property type="component" value="Unassembled WGS sequence"/>
</dbReference>
<accession>A0ABP7MAD0</accession>
<evidence type="ECO:0000313" key="1">
    <source>
        <dbReference type="EMBL" id="GAA3918125.1"/>
    </source>
</evidence>
<protein>
    <recommendedName>
        <fullName evidence="3">Outer membrane protein beta-barrel domain-containing protein</fullName>
    </recommendedName>
</protein>
<sequence>MESNRGKLPPKTKVLRRVAPVFSLGLRYTFTPRWTGVLDVRTASLLEGIKTRNLVLERDAAGNVISFGGPASQQRSAPAHFTLGAAYTLNPAARFKVAPEIGVGYMIVRQNFASTMIIESGIDQNRSDDEEEITYVLEPKYLRRGSAGAYAGLSTTWQLTVHSGLSMAVQYYHGFDTISELRSTRFQYINRRTGINDNYEVVIRNNGRYVAAKVLYSYTF</sequence>
<comment type="caution">
    <text evidence="1">The sequence shown here is derived from an EMBL/GenBank/DDBJ whole genome shotgun (WGS) entry which is preliminary data.</text>
</comment>
<reference evidence="2" key="1">
    <citation type="journal article" date="2019" name="Int. J. Syst. Evol. Microbiol.">
        <title>The Global Catalogue of Microorganisms (GCM) 10K type strain sequencing project: providing services to taxonomists for standard genome sequencing and annotation.</title>
        <authorList>
            <consortium name="The Broad Institute Genomics Platform"/>
            <consortium name="The Broad Institute Genome Sequencing Center for Infectious Disease"/>
            <person name="Wu L."/>
            <person name="Ma J."/>
        </authorList>
    </citation>
    <scope>NUCLEOTIDE SEQUENCE [LARGE SCALE GENOMIC DNA]</scope>
    <source>
        <strain evidence="2">JCM 17214</strain>
    </source>
</reference>
<keyword evidence="2" id="KW-1185">Reference proteome</keyword>
<gene>
    <name evidence="1" type="ORF">GCM10022406_01030</name>
</gene>